<proteinExistence type="predicted"/>
<evidence type="ECO:0000256" key="1">
    <source>
        <dbReference type="SAM" id="Phobius"/>
    </source>
</evidence>
<accession>A0A3B0Z0Y3</accession>
<dbReference type="InterPro" id="IPR011990">
    <property type="entry name" value="TPR-like_helical_dom_sf"/>
</dbReference>
<dbReference type="Gene3D" id="1.25.40.10">
    <property type="entry name" value="Tetratricopeptide repeat domain"/>
    <property type="match status" value="1"/>
</dbReference>
<dbReference type="EMBL" id="UOFM01000390">
    <property type="protein sequence ID" value="VAW81267.1"/>
    <property type="molecule type" value="Genomic_DNA"/>
</dbReference>
<keyword evidence="1" id="KW-0812">Transmembrane</keyword>
<keyword evidence="1" id="KW-0472">Membrane</keyword>
<sequence length="621" mass="70259">MRQPLASAPMQSNGQPGHRLPVFVCGLAKYSATLLVALWSLMVMPLAQAVDTSVLRDISQLAGSGAPQLALQRMDVEQPGFADNPVDWMTWERERLQILRSQHMDAALAKRVEALPPGIDERFLHFARTLGVESLLQLGDIPAALAGVRTLIWQHGAHADPDQLEHWRRLVVRAYVRENRVEDARLALLRYRQDYGTDNREWRWLSARVSLQAGHPRSALKRLAGTRQPRGEFLYQVAALAAGESEPVQIVDEAVKQATAATSSGLQRAWWSLAARAAAKADNPYDEVRYLEHALALWPDPELALLFPEVNADSLWQRYLALGQQIGNKEQRLLGNDDDWYFPATEAMEKDPLRARIFFAVLAEYAGNNQRRSLAHEYLVGLLDELPEGKQLVRTLYLNATRYAEADRLPAIVRYRLIDEALETGDLDTASRLMAGLAEPPRGQDRFEWTLRRARVAIYTGEVSAGVTLLQQLLSTEEGADWDSKRVDRLLQILFDLQTVQHHREALELFDALLEKPLEAQQRRELLFWMAESLQALKQFDQAAYLYIKSATLTDPQAMDPWAQTARYRAAKALVKAGLLDDARRIYSSLMRATRDASRKAVLNSEIQRLRLVDAVKKEDQ</sequence>
<dbReference type="AlphaFoldDB" id="A0A3B0Z0Y3"/>
<name>A0A3B0Z0Y3_9ZZZZ</name>
<protein>
    <submittedName>
        <fullName evidence="2">Uncharacterized protein</fullName>
    </submittedName>
</protein>
<organism evidence="2">
    <name type="scientific">hydrothermal vent metagenome</name>
    <dbReference type="NCBI Taxonomy" id="652676"/>
    <lineage>
        <taxon>unclassified sequences</taxon>
        <taxon>metagenomes</taxon>
        <taxon>ecological metagenomes</taxon>
    </lineage>
</organism>
<reference evidence="2" key="1">
    <citation type="submission" date="2018-06" db="EMBL/GenBank/DDBJ databases">
        <authorList>
            <person name="Zhirakovskaya E."/>
        </authorList>
    </citation>
    <scope>NUCLEOTIDE SEQUENCE</scope>
</reference>
<dbReference type="SUPFAM" id="SSF48452">
    <property type="entry name" value="TPR-like"/>
    <property type="match status" value="1"/>
</dbReference>
<feature type="transmembrane region" description="Helical" evidence="1">
    <location>
        <begin position="20"/>
        <end position="42"/>
    </location>
</feature>
<keyword evidence="1" id="KW-1133">Transmembrane helix</keyword>
<gene>
    <name evidence="2" type="ORF">MNBD_GAMMA14-1469</name>
</gene>
<evidence type="ECO:0000313" key="2">
    <source>
        <dbReference type="EMBL" id="VAW81267.1"/>
    </source>
</evidence>